<dbReference type="PANTHER" id="PTHR46401:SF2">
    <property type="entry name" value="GLYCOSYLTRANSFERASE WBBK-RELATED"/>
    <property type="match status" value="1"/>
</dbReference>
<dbReference type="Proteomes" id="UP000319783">
    <property type="component" value="Unassembled WGS sequence"/>
</dbReference>
<evidence type="ECO:0000259" key="2">
    <source>
        <dbReference type="Pfam" id="PF09314"/>
    </source>
</evidence>
<dbReference type="GO" id="GO:0016757">
    <property type="term" value="F:glycosyltransferase activity"/>
    <property type="evidence" value="ECO:0007669"/>
    <property type="project" value="TreeGrafter"/>
</dbReference>
<protein>
    <submittedName>
        <fullName evidence="3">Alpha-D-GlcNAc alpha-1,2-L-rhamnosyltransferase</fullName>
    </submittedName>
</protein>
<dbReference type="InterPro" id="IPR015393">
    <property type="entry name" value="DUF1972"/>
</dbReference>
<comment type="caution">
    <text evidence="3">The sequence shown here is derived from an EMBL/GenBank/DDBJ whole genome shotgun (WGS) entry which is preliminary data.</text>
</comment>
<dbReference type="PANTHER" id="PTHR46401">
    <property type="entry name" value="GLYCOSYLTRANSFERASE WBBK-RELATED"/>
    <property type="match status" value="1"/>
</dbReference>
<organism evidence="3 4">
    <name type="scientific">Candidatus Jettenia ecosi</name>
    <dbReference type="NCBI Taxonomy" id="2494326"/>
    <lineage>
        <taxon>Bacteria</taxon>
        <taxon>Pseudomonadati</taxon>
        <taxon>Planctomycetota</taxon>
        <taxon>Candidatus Brocadiia</taxon>
        <taxon>Candidatus Brocadiales</taxon>
        <taxon>Candidatus Brocadiaceae</taxon>
        <taxon>Candidatus Jettenia</taxon>
    </lineage>
</organism>
<keyword evidence="1 3" id="KW-0808">Transferase</keyword>
<name>A0A533QI94_9BACT</name>
<dbReference type="Pfam" id="PF09314">
    <property type="entry name" value="DUF1972"/>
    <property type="match status" value="1"/>
</dbReference>
<evidence type="ECO:0000256" key="1">
    <source>
        <dbReference type="ARBA" id="ARBA00022679"/>
    </source>
</evidence>
<accession>A0A533QI94</accession>
<gene>
    <name evidence="3" type="ORF">JETT_1246</name>
</gene>
<reference evidence="3 4" key="1">
    <citation type="submission" date="2019-04" db="EMBL/GenBank/DDBJ databases">
        <title>Genome of a novel bacterium Candidatus Jettenia ecosi reconstructed from metagenome of an anammox bioreactor.</title>
        <authorList>
            <person name="Mardanov A.V."/>
            <person name="Beletsky A.V."/>
            <person name="Ravin N.V."/>
            <person name="Botchkova E.A."/>
            <person name="Litti Y.V."/>
            <person name="Nozhevnikova A.N."/>
        </authorList>
    </citation>
    <scope>NUCLEOTIDE SEQUENCE [LARGE SCALE GENOMIC DNA]</scope>
    <source>
        <strain evidence="3">J2</strain>
    </source>
</reference>
<dbReference type="SUPFAM" id="SSF53756">
    <property type="entry name" value="UDP-Glycosyltransferase/glycogen phosphorylase"/>
    <property type="match status" value="1"/>
</dbReference>
<evidence type="ECO:0000313" key="3">
    <source>
        <dbReference type="EMBL" id="TLD42411.1"/>
    </source>
</evidence>
<sequence>MQNRIRVAILGTRGIPNNYGGFEQCAEKISSYFVQKGQDVTVYNPSEHFYKKDEWNGVKIKRISSNEKKFKSFGTFIFDYLSLKDALKEEFDIVFELGYSVSSFFYNLKRKSRSKIITNVAGLEWKRSKWNALTKRIIKYCEKLAVEKSDALIADNPGIQDYLFKEYGRESLYIPYGAELFYNPKEEFLEEYGVEKYNYFILVARFQPDNNIEMILDGYVLSKANEPFIVIGNHSDNYGKFLKKKYREHPKVRFVGGIYNYEILSSLRWFSKLYFHGHSCGGTNPSLLEAMASNAYIAAHDNIFNRYVLERNGFYFRNAEEVSSLINNYREDARCEFIKKNKDKIGTCYNWIEVSEGYLKAMEKVLKPAAFH</sequence>
<proteinExistence type="predicted"/>
<feature type="domain" description="DUF1972" evidence="2">
    <location>
        <begin position="7"/>
        <end position="179"/>
    </location>
</feature>
<dbReference type="Gene3D" id="3.40.50.2000">
    <property type="entry name" value="Glycogen Phosphorylase B"/>
    <property type="match status" value="2"/>
</dbReference>
<dbReference type="GO" id="GO:0009103">
    <property type="term" value="P:lipopolysaccharide biosynthetic process"/>
    <property type="evidence" value="ECO:0007669"/>
    <property type="project" value="TreeGrafter"/>
</dbReference>
<dbReference type="EMBL" id="SULG01000020">
    <property type="protein sequence ID" value="TLD42411.1"/>
    <property type="molecule type" value="Genomic_DNA"/>
</dbReference>
<evidence type="ECO:0000313" key="4">
    <source>
        <dbReference type="Proteomes" id="UP000319783"/>
    </source>
</evidence>
<dbReference type="AlphaFoldDB" id="A0A533QI94"/>